<evidence type="ECO:0000313" key="3">
    <source>
        <dbReference type="WBParaSite" id="maker-uti_cns_0008515-snap-gene-0.3-mRNA-1"/>
    </source>
</evidence>
<dbReference type="AlphaFoldDB" id="A0A1I8HWP3"/>
<reference evidence="3" key="1">
    <citation type="submission" date="2016-11" db="UniProtKB">
        <authorList>
            <consortium name="WormBaseParasite"/>
        </authorList>
    </citation>
    <scope>IDENTIFICATION</scope>
</reference>
<dbReference type="AntiFam" id="ANF00095">
    <property type="entry name" value="Shadow ORF (opposite ABC transporters)"/>
</dbReference>
<feature type="compositionally biased region" description="Basic residues" evidence="1">
    <location>
        <begin position="664"/>
        <end position="676"/>
    </location>
</feature>
<accession>A0A1I8HWP3</accession>
<proteinExistence type="predicted"/>
<feature type="region of interest" description="Disordered" evidence="1">
    <location>
        <begin position="22"/>
        <end position="81"/>
    </location>
</feature>
<protein>
    <submittedName>
        <fullName evidence="3">Protein kinase domain-containing protein</fullName>
    </submittedName>
</protein>
<feature type="region of interest" description="Disordered" evidence="1">
    <location>
        <begin position="751"/>
        <end position="789"/>
    </location>
</feature>
<evidence type="ECO:0000313" key="2">
    <source>
        <dbReference type="Proteomes" id="UP000095280"/>
    </source>
</evidence>
<organism evidence="2 3">
    <name type="scientific">Macrostomum lignano</name>
    <dbReference type="NCBI Taxonomy" id="282301"/>
    <lineage>
        <taxon>Eukaryota</taxon>
        <taxon>Metazoa</taxon>
        <taxon>Spiralia</taxon>
        <taxon>Lophotrochozoa</taxon>
        <taxon>Platyhelminthes</taxon>
        <taxon>Rhabditophora</taxon>
        <taxon>Macrostomorpha</taxon>
        <taxon>Macrostomida</taxon>
        <taxon>Macrostomidae</taxon>
        <taxon>Macrostomum</taxon>
    </lineage>
</organism>
<feature type="region of interest" description="Disordered" evidence="1">
    <location>
        <begin position="638"/>
        <end position="728"/>
    </location>
</feature>
<name>A0A1I8HWP3_9PLAT</name>
<feature type="compositionally biased region" description="Low complexity" evidence="1">
    <location>
        <begin position="652"/>
        <end position="663"/>
    </location>
</feature>
<dbReference type="Proteomes" id="UP000095280">
    <property type="component" value="Unplaced"/>
</dbReference>
<dbReference type="WBParaSite" id="maker-uti_cns_0008515-snap-gene-0.3-mRNA-1">
    <property type="protein sequence ID" value="maker-uti_cns_0008515-snap-gene-0.3-mRNA-1"/>
    <property type="gene ID" value="maker-uti_cns_0008515-snap-gene-0.3"/>
</dbReference>
<sequence length="1098" mass="119430">LPPRPFRAKAAGRNIRAAACPAASPAWAQPQPSTATGTYAPPPAEIGGRQPLRFGQAVGNPSGTSRAAICTPEPPSVHPSRHLYTEPELRHVAPHHGMRPAGLLLFIGAVGFFNIYDGLLSDNESEEANPGGSDRQHLMKLKKKFGVKERRSVQPRQQQQLHGEHLARSFDQFSEELLEHYRMPLRRLTQQPMDCRNSSPTSACSCLRLLCFGGSECTADGRPDSPRSRRQFARCRQTSMDGFLLCECKSYRLLFPASACQGLLEYEERLNLDWWENTAVVETVLLYNAETWSLMDSLEQRVRGAHTGLLRAAFKISDERVTNATCIAAPACDWIRMRVHAFVQHQKLNVQSRRRRLPVVEMHNRFALRLRQIFSRCTLVAPRDRIGSLTALAGRLPAWLASVCGLTPPHKIRLRFMMRPIPCGLVLSCHDSRIGDLAEKIRSRFIGLALMMRPSPCGLALSRHDSRIGDLAEKIRSRFIGLALMMRSSPRGLALSGGRDRPAVQRRDLSVQANCCTIGDRTESHCPQPVKEVLLTLQAPYRRGRGQGQTRSFLDCLMADTCAVDYVGGAACVRAEALRRHPSMTVLMRWAMATTVALANSRLTVSCTSRSVARSTEAVASSSTRMLERRSSALARHSSWRCPALRPPPSSPHWWSRPAGRAAAKSRRCASSRARHSLASSPRNSPSGSRFSRRLPPNTTASWGSADSPAAQPVQAEPARGGGGSVGGCPTYQSASSAMRVYSSMRSTDTKFVSSSELRVRNRQPDQPAADGAPPRNGEERRGQHGEGAADLQVEAEPAAGGQQGEEEGLVGLHPAPALGLEPVANAERPHAGIASEGLGEVRVDGRLSTTSTSRLNLFSTLPAGVTSKKLIGARTILASIRACSRRAHEGGGQRQREAEPEAGLEDADAAVHAQVDVPAARGAVPIGAVRRLQAILAPHCQPDVGEHRGGLVQRDERQDGGGVANAQGAQVCPVHRRLHAARLGALLPATHFFQCMQPHELSERSVLSQQLLVAALLADCPTVQHEDPVGLRQPVQPVGHQQAGAAGQEALRPQHPLEDVAAHVTVHGRQRVVQQVDVRVVVHRPSQRHPLLLPAGQ</sequence>
<evidence type="ECO:0000256" key="1">
    <source>
        <dbReference type="SAM" id="MobiDB-lite"/>
    </source>
</evidence>
<keyword evidence="2" id="KW-1185">Reference proteome</keyword>
<feature type="compositionally biased region" description="Low complexity" evidence="1">
    <location>
        <begin position="765"/>
        <end position="775"/>
    </location>
</feature>